<gene>
    <name evidence="2" type="ORF">VPR01S_11_01740</name>
</gene>
<proteinExistence type="predicted"/>
<evidence type="ECO:0000259" key="1">
    <source>
        <dbReference type="Pfam" id="PF01656"/>
    </source>
</evidence>
<dbReference type="InterPro" id="IPR050678">
    <property type="entry name" value="DNA_Partitioning_ATPase"/>
</dbReference>
<protein>
    <recommendedName>
        <fullName evidence="1">CobQ/CobB/MinD/ParA nucleotide binding domain-containing protein</fullName>
    </recommendedName>
</protein>
<accession>U3A3A8</accession>
<dbReference type="STRING" id="1219065.VPR01S_11_01740"/>
<dbReference type="Gene3D" id="3.40.50.300">
    <property type="entry name" value="P-loop containing nucleotide triphosphate hydrolases"/>
    <property type="match status" value="1"/>
</dbReference>
<dbReference type="InterPro" id="IPR027417">
    <property type="entry name" value="P-loop_NTPase"/>
</dbReference>
<evidence type="ECO:0000313" key="3">
    <source>
        <dbReference type="Proteomes" id="UP000016570"/>
    </source>
</evidence>
<sequence length="227" mass="26083">MSGFPLQVQRKNKQISIAYAKAKKIIVLNLKGGVGKSTFTASLISKLIAHQFKAELVDFDRQQSTYHWAEPIEEVPCQSYNPALRSLSSIALTLQVSTDSDFVVIDSPANFSEGELVRYLRYVDYIVIPMQPSPIDLHASLPFISTLIEQHIYKRKKIQLGFVINRCFQEDARLTRVLSLLKLFRQFKTLGIMSESHQYQEPFHHKHLVEAEGIDSVLWHNVLKWLE</sequence>
<dbReference type="AlphaFoldDB" id="U3A3A8"/>
<dbReference type="PANTHER" id="PTHR13696">
    <property type="entry name" value="P-LOOP CONTAINING NUCLEOSIDE TRIPHOSPHATE HYDROLASE"/>
    <property type="match status" value="1"/>
</dbReference>
<dbReference type="Pfam" id="PF01656">
    <property type="entry name" value="CbiA"/>
    <property type="match status" value="1"/>
</dbReference>
<dbReference type="PANTHER" id="PTHR13696:SF99">
    <property type="entry name" value="COBYRINIC ACID AC-DIAMIDE SYNTHASE"/>
    <property type="match status" value="1"/>
</dbReference>
<dbReference type="CDD" id="cd02042">
    <property type="entry name" value="ParAB_family"/>
    <property type="match status" value="1"/>
</dbReference>
<organism evidence="2 3">
    <name type="scientific">Vibrio proteolyticus NBRC 13287</name>
    <dbReference type="NCBI Taxonomy" id="1219065"/>
    <lineage>
        <taxon>Bacteria</taxon>
        <taxon>Pseudomonadati</taxon>
        <taxon>Pseudomonadota</taxon>
        <taxon>Gammaproteobacteria</taxon>
        <taxon>Vibrionales</taxon>
        <taxon>Vibrionaceae</taxon>
        <taxon>Vibrio</taxon>
    </lineage>
</organism>
<dbReference type="Proteomes" id="UP000016570">
    <property type="component" value="Unassembled WGS sequence"/>
</dbReference>
<dbReference type="RefSeq" id="WP_021706151.1">
    <property type="nucleotide sequence ID" value="NZ_BATJ01000011.1"/>
</dbReference>
<comment type="caution">
    <text evidence="2">The sequence shown here is derived from an EMBL/GenBank/DDBJ whole genome shotgun (WGS) entry which is preliminary data.</text>
</comment>
<name>U3A3A8_VIBPR</name>
<dbReference type="eggNOG" id="COG1192">
    <property type="taxonomic scope" value="Bacteria"/>
</dbReference>
<keyword evidence="3" id="KW-1185">Reference proteome</keyword>
<feature type="domain" description="CobQ/CobB/MinD/ParA nucleotide binding" evidence="1">
    <location>
        <begin position="25"/>
        <end position="197"/>
    </location>
</feature>
<dbReference type="EMBL" id="BATJ01000011">
    <property type="protein sequence ID" value="GAD68180.1"/>
    <property type="molecule type" value="Genomic_DNA"/>
</dbReference>
<evidence type="ECO:0000313" key="2">
    <source>
        <dbReference type="EMBL" id="GAD68180.1"/>
    </source>
</evidence>
<dbReference type="InterPro" id="IPR002586">
    <property type="entry name" value="CobQ/CobB/MinD/ParA_Nub-bd_dom"/>
</dbReference>
<reference evidence="2 3" key="1">
    <citation type="submission" date="2013-09" db="EMBL/GenBank/DDBJ databases">
        <title>Whole genome shotgun sequence of Vibrio proteolyticus NBRC 13287.</title>
        <authorList>
            <person name="Isaki S."/>
            <person name="Hosoyama A."/>
            <person name="Numata M."/>
            <person name="Hashimoto M."/>
            <person name="Hosoyama Y."/>
            <person name="Tsuchikane K."/>
            <person name="Noguchi M."/>
            <person name="Hirakata S."/>
            <person name="Ichikawa N."/>
            <person name="Ohji S."/>
            <person name="Yamazoe A."/>
            <person name="Fujita N."/>
        </authorList>
    </citation>
    <scope>NUCLEOTIDE SEQUENCE [LARGE SCALE GENOMIC DNA]</scope>
    <source>
        <strain evidence="2 3">NBRC 13287</strain>
    </source>
</reference>
<dbReference type="SUPFAM" id="SSF52540">
    <property type="entry name" value="P-loop containing nucleoside triphosphate hydrolases"/>
    <property type="match status" value="1"/>
</dbReference>